<keyword evidence="4" id="KW-0677">Repeat</keyword>
<dbReference type="InterPro" id="IPR012347">
    <property type="entry name" value="Ferritin-like"/>
</dbReference>
<dbReference type="Gene3D" id="1.20.1260.10">
    <property type="match status" value="1"/>
</dbReference>
<dbReference type="GO" id="GO:0004322">
    <property type="term" value="F:ferroxidase activity"/>
    <property type="evidence" value="ECO:0007669"/>
    <property type="project" value="UniProtKB-EC"/>
</dbReference>
<dbReference type="InterPro" id="IPR008160">
    <property type="entry name" value="Collagen"/>
</dbReference>
<dbReference type="Pfam" id="PF00210">
    <property type="entry name" value="Ferritin"/>
    <property type="match status" value="1"/>
</dbReference>
<keyword evidence="3 6" id="KW-0479">Metal-binding</keyword>
<reference evidence="11" key="1">
    <citation type="journal article" date="2008" name="Nat. Genet.">
        <title>The Pristionchus pacificus genome provides a unique perspective on nematode lifestyle and parasitism.</title>
        <authorList>
            <person name="Dieterich C."/>
            <person name="Clifton S.W."/>
            <person name="Schuster L.N."/>
            <person name="Chinwalla A."/>
            <person name="Delehaunty K."/>
            <person name="Dinkelacker I."/>
            <person name="Fulton L."/>
            <person name="Fulton R."/>
            <person name="Godfrey J."/>
            <person name="Minx P."/>
            <person name="Mitreva M."/>
            <person name="Roeseler W."/>
            <person name="Tian H."/>
            <person name="Witte H."/>
            <person name="Yang S.P."/>
            <person name="Wilson R.K."/>
            <person name="Sommer R.J."/>
        </authorList>
    </citation>
    <scope>NUCLEOTIDE SEQUENCE [LARGE SCALE GENOMIC DNA]</scope>
    <source>
        <strain evidence="11">PS312</strain>
    </source>
</reference>
<feature type="binding site" evidence="6">
    <location>
        <position position="138"/>
    </location>
    <ligand>
        <name>Fe cation</name>
        <dbReference type="ChEBI" id="CHEBI:24875"/>
        <label>1</label>
    </ligand>
</feature>
<keyword evidence="2 7" id="KW-0409">Iron storage</keyword>
<accession>A0A8R1YHK0</accession>
<dbReference type="SUPFAM" id="SSF47240">
    <property type="entry name" value="Ferritin-like"/>
    <property type="match status" value="1"/>
</dbReference>
<feature type="region of interest" description="Disordered" evidence="8">
    <location>
        <begin position="931"/>
        <end position="972"/>
    </location>
</feature>
<dbReference type="PANTHER" id="PTHR11431:SF75">
    <property type="entry name" value="FERRITIN"/>
    <property type="match status" value="1"/>
</dbReference>
<feature type="region of interest" description="Disordered" evidence="8">
    <location>
        <begin position="690"/>
        <end position="879"/>
    </location>
</feature>
<proteinExistence type="inferred from homology"/>
<evidence type="ECO:0000256" key="2">
    <source>
        <dbReference type="ARBA" id="ARBA00022434"/>
    </source>
</evidence>
<comment type="similarity">
    <text evidence="1 7">Belongs to the ferritin family.</text>
</comment>
<dbReference type="SMART" id="SM00355">
    <property type="entry name" value="ZnF_C2H2"/>
    <property type="match status" value="3"/>
</dbReference>
<evidence type="ECO:0000313" key="10">
    <source>
        <dbReference type="EnsemblMetazoa" id="PPA24206.1"/>
    </source>
</evidence>
<keyword evidence="9" id="KW-0812">Transmembrane</keyword>
<keyword evidence="5 6" id="KW-0408">Iron</keyword>
<reference evidence="10" key="2">
    <citation type="submission" date="2022-06" db="UniProtKB">
        <authorList>
            <consortium name="EnsemblMetazoa"/>
        </authorList>
    </citation>
    <scope>IDENTIFICATION</scope>
    <source>
        <strain evidence="10">PS312</strain>
    </source>
</reference>
<comment type="function">
    <text evidence="7">Stores iron in a soluble, non-toxic, readily available form. Important for iron homeostasis. Iron is taken up in the ferrous form and deposited as ferric hydroxides after oxidation.</text>
</comment>
<evidence type="ECO:0000256" key="1">
    <source>
        <dbReference type="ARBA" id="ARBA00007513"/>
    </source>
</evidence>
<dbReference type="GO" id="GO:0006826">
    <property type="term" value="P:iron ion transport"/>
    <property type="evidence" value="ECO:0007669"/>
    <property type="project" value="InterPro"/>
</dbReference>
<feature type="transmembrane region" description="Helical" evidence="9">
    <location>
        <begin position="513"/>
        <end position="533"/>
    </location>
</feature>
<dbReference type="InterPro" id="IPR008331">
    <property type="entry name" value="Ferritin_DPS_dom"/>
</dbReference>
<evidence type="ECO:0000256" key="3">
    <source>
        <dbReference type="ARBA" id="ARBA00022723"/>
    </source>
</evidence>
<dbReference type="CDD" id="cd01056">
    <property type="entry name" value="Euk_Ferritin"/>
    <property type="match status" value="1"/>
</dbReference>
<dbReference type="InterPro" id="IPR009040">
    <property type="entry name" value="Ferritin-like_diiron"/>
</dbReference>
<feature type="compositionally biased region" description="Low complexity" evidence="8">
    <location>
        <begin position="931"/>
        <end position="942"/>
    </location>
</feature>
<keyword evidence="9" id="KW-0472">Membrane</keyword>
<feature type="transmembrane region" description="Helical" evidence="9">
    <location>
        <begin position="640"/>
        <end position="658"/>
    </location>
</feature>
<dbReference type="InterPro" id="IPR001519">
    <property type="entry name" value="Ferritin"/>
</dbReference>
<feature type="compositionally biased region" description="Pro residues" evidence="8">
    <location>
        <begin position="763"/>
        <end position="773"/>
    </location>
</feature>
<dbReference type="Proteomes" id="UP000005239">
    <property type="component" value="Unassembled WGS sequence"/>
</dbReference>
<feature type="compositionally biased region" description="Gly residues" evidence="8">
    <location>
        <begin position="852"/>
        <end position="861"/>
    </location>
</feature>
<evidence type="ECO:0000256" key="5">
    <source>
        <dbReference type="ARBA" id="ARBA00023004"/>
    </source>
</evidence>
<dbReference type="Gene3D" id="3.30.160.60">
    <property type="entry name" value="Classic Zinc Finger"/>
    <property type="match status" value="1"/>
</dbReference>
<evidence type="ECO:0000256" key="9">
    <source>
        <dbReference type="SAM" id="Phobius"/>
    </source>
</evidence>
<dbReference type="InterPro" id="IPR009078">
    <property type="entry name" value="Ferritin-like_SF"/>
</dbReference>
<evidence type="ECO:0000256" key="6">
    <source>
        <dbReference type="PIRSR" id="PIRSR601519-1"/>
    </source>
</evidence>
<feature type="region of interest" description="Disordered" evidence="8">
    <location>
        <begin position="1"/>
        <end position="26"/>
    </location>
</feature>
<feature type="region of interest" description="Disordered" evidence="8">
    <location>
        <begin position="311"/>
        <end position="330"/>
    </location>
</feature>
<feature type="compositionally biased region" description="Basic and acidic residues" evidence="8">
    <location>
        <begin position="749"/>
        <end position="759"/>
    </location>
</feature>
<dbReference type="Pfam" id="PF01391">
    <property type="entry name" value="Collagen"/>
    <property type="match status" value="1"/>
</dbReference>
<evidence type="ECO:0000313" key="11">
    <source>
        <dbReference type="Proteomes" id="UP000005239"/>
    </source>
</evidence>
<evidence type="ECO:0000256" key="8">
    <source>
        <dbReference type="SAM" id="MobiDB-lite"/>
    </source>
</evidence>
<dbReference type="EC" id="1.16.3.1" evidence="7"/>
<dbReference type="EnsemblMetazoa" id="PPA24206.1">
    <property type="protein sequence ID" value="PPA24206.1"/>
    <property type="gene ID" value="WBGene00113760"/>
</dbReference>
<feature type="region of interest" description="Disordered" evidence="8">
    <location>
        <begin position="337"/>
        <end position="357"/>
    </location>
</feature>
<dbReference type="PROSITE" id="PS00028">
    <property type="entry name" value="ZINC_FINGER_C2H2_1"/>
    <property type="match status" value="2"/>
</dbReference>
<protein>
    <recommendedName>
        <fullName evidence="7">Ferritin</fullName>
        <ecNumber evidence="7">1.16.3.1</ecNumber>
    </recommendedName>
</protein>
<feature type="transmembrane region" description="Helical" evidence="9">
    <location>
        <begin position="582"/>
        <end position="602"/>
    </location>
</feature>
<dbReference type="PANTHER" id="PTHR11431">
    <property type="entry name" value="FERRITIN"/>
    <property type="match status" value="1"/>
</dbReference>
<dbReference type="GO" id="GO:0008199">
    <property type="term" value="F:ferric iron binding"/>
    <property type="evidence" value="ECO:0007669"/>
    <property type="project" value="InterPro"/>
</dbReference>
<gene>
    <name evidence="10" type="primary">WBGene00113760</name>
</gene>
<name>A0A2A6CF78_PRIPA</name>
<dbReference type="GO" id="GO:0006879">
    <property type="term" value="P:intracellular iron ion homeostasis"/>
    <property type="evidence" value="ECO:0007669"/>
    <property type="project" value="UniProtKB-KW"/>
</dbReference>
<feature type="transmembrane region" description="Helical" evidence="9">
    <location>
        <begin position="481"/>
        <end position="501"/>
    </location>
</feature>
<feature type="compositionally biased region" description="Low complexity" evidence="8">
    <location>
        <begin position="690"/>
        <end position="706"/>
    </location>
</feature>
<feature type="compositionally biased region" description="Basic and acidic residues" evidence="8">
    <location>
        <begin position="814"/>
        <end position="832"/>
    </location>
</feature>
<dbReference type="PROSITE" id="PS50905">
    <property type="entry name" value="FERRITIN_LIKE"/>
    <property type="match status" value="1"/>
</dbReference>
<keyword evidence="11" id="KW-1185">Reference proteome</keyword>
<dbReference type="AlphaFoldDB" id="A0A2A6CF78"/>
<keyword evidence="9" id="KW-1133">Transmembrane helix</keyword>
<evidence type="ECO:0000256" key="7">
    <source>
        <dbReference type="RuleBase" id="RU361145"/>
    </source>
</evidence>
<accession>A0A2A6CF78</accession>
<sequence length="972" mass="106538">RESGRREGKRVRGRGGKGEGNPHHFSSQFSLRLSTMSLARHNYHQLSENGVNDEISRALHLSYSYLNAACYYDRDDVALPNIHKYFMKLSDEKRELAFKLIHYQNERGGKVRLESINKPEETTFEHPKDALIMAIQHEKKTNDAFRALCEHAEKNDDPHLSDFIEEELLEPVVDSLKKLADLHTNAKRVGKGLGEYSTRPSPTHVPSFKCPSCEAVFLDTIDSLLNHFESVHNGREHLYSKLSPLTLERIFAIVHNSFVSSCRLPYSTSSTSGESSDFPFPAEQNRWKEWFVSSMKSLRCPFTDGLVLPTHNNNHGKHDDSPPPLGTASVIKTTPIEPADVPSTPLNESGEVNGNKEELPLSSLLPTLEVRAARQKRLLSVAMKRSGVTGAQLLGRTCPICRRVFENRCKLTLHQMEHKKELNPYKCPVRGCLSEYPDYRQLRVHLITGHNGVMGAAMISDWLQEPSLAKRYSCNLSMKKTVFVLLLFVLLISLGIVQVIFIEKFNFLLPRLVHGIIFLIELITFLIFIFAIYPEKPRLLLPFAIAEVLRVIVLSALIIYYIVLNFQNDSLNGLARAVGHLFFVLIAHVFIIHLVIATYYTLRNRGSSVYAPPPQVLSTGHHVIVLEQPIEEAIPLRDEFLVSLTLSSIVLLSTLIAIPSTIGRLNTIRDALTIHMKEFQHIEREVYSSISSIRSSPSRPQRQSSPECNCEGGSPCPVGPPGRPGQSGTDGLPGTPGPVGEAGEPAAPVERRTKPERGCRVCPPGPKGPPGWTGPPGALGKHGEPGPQGQSGRPGVGGPLGPPGIPGDQGPLGKEGEKGEKGREGVRGEKGEQGTVGAHGATGPKGYPGNPGRDGGSGRPGFIGTQGEAGRQGVPGYKGYPGPVGGNGVPGVDAGYCKCPDRMTGEATEAVTEQIFVQSTTAKTEEPWFMKDTTTKTTPSSDKGVDYVESDSQSDIIPVQPETYETPKISYL</sequence>
<feature type="transmembrane region" description="Helical" evidence="9">
    <location>
        <begin position="540"/>
        <end position="562"/>
    </location>
</feature>
<keyword evidence="7" id="KW-0560">Oxidoreductase</keyword>
<organism evidence="10 11">
    <name type="scientific">Pristionchus pacificus</name>
    <name type="common">Parasitic nematode worm</name>
    <dbReference type="NCBI Taxonomy" id="54126"/>
    <lineage>
        <taxon>Eukaryota</taxon>
        <taxon>Metazoa</taxon>
        <taxon>Ecdysozoa</taxon>
        <taxon>Nematoda</taxon>
        <taxon>Chromadorea</taxon>
        <taxon>Rhabditida</taxon>
        <taxon>Rhabditina</taxon>
        <taxon>Diplogasteromorpha</taxon>
        <taxon>Diplogasteroidea</taxon>
        <taxon>Neodiplogasteridae</taxon>
        <taxon>Pristionchus</taxon>
    </lineage>
</organism>
<dbReference type="InterPro" id="IPR013087">
    <property type="entry name" value="Znf_C2H2_type"/>
</dbReference>
<dbReference type="PROSITE" id="PS50157">
    <property type="entry name" value="ZINC_FINGER_C2H2_2"/>
    <property type="match status" value="1"/>
</dbReference>
<comment type="catalytic activity">
    <reaction evidence="7">
        <text>4 Fe(2+) + O2 + 4 H(+) = 4 Fe(3+) + 2 H2O</text>
        <dbReference type="Rhea" id="RHEA:11148"/>
        <dbReference type="ChEBI" id="CHEBI:15377"/>
        <dbReference type="ChEBI" id="CHEBI:15378"/>
        <dbReference type="ChEBI" id="CHEBI:15379"/>
        <dbReference type="ChEBI" id="CHEBI:29033"/>
        <dbReference type="ChEBI" id="CHEBI:29034"/>
        <dbReference type="EC" id="1.16.3.1"/>
    </reaction>
</comment>
<evidence type="ECO:0000256" key="4">
    <source>
        <dbReference type="ARBA" id="ARBA00022737"/>
    </source>
</evidence>